<accession>A0A0J0XTC7</accession>
<evidence type="ECO:0000259" key="2">
    <source>
        <dbReference type="Pfam" id="PF01408"/>
    </source>
</evidence>
<dbReference type="Pfam" id="PF02894">
    <property type="entry name" value="GFO_IDH_MocA_C"/>
    <property type="match status" value="1"/>
</dbReference>
<dbReference type="OrthoDB" id="64915at2759"/>
<reference evidence="4 5" key="1">
    <citation type="submission" date="2015-03" db="EMBL/GenBank/DDBJ databases">
        <title>Genomics and transcriptomics of the oil-accumulating basidiomycete yeast T. oleaginosus allow insights into substrate utilization and the diverse evolutionary trajectories of mating systems in fungi.</title>
        <authorList>
            <consortium name="DOE Joint Genome Institute"/>
            <person name="Kourist R."/>
            <person name="Kracht O."/>
            <person name="Bracharz F."/>
            <person name="Lipzen A."/>
            <person name="Nolan M."/>
            <person name="Ohm R."/>
            <person name="Grigoriev I."/>
            <person name="Sun S."/>
            <person name="Heitman J."/>
            <person name="Bruck T."/>
            <person name="Nowrousian M."/>
        </authorList>
    </citation>
    <scope>NUCLEOTIDE SEQUENCE [LARGE SCALE GENOMIC DNA]</scope>
    <source>
        <strain evidence="4 5">IBC0246</strain>
    </source>
</reference>
<gene>
    <name evidence="4" type="ORF">CC85DRAFT_283572</name>
</gene>
<dbReference type="EMBL" id="KQ087187">
    <property type="protein sequence ID" value="KLT44330.1"/>
    <property type="molecule type" value="Genomic_DNA"/>
</dbReference>
<evidence type="ECO:0000313" key="4">
    <source>
        <dbReference type="EMBL" id="KLT44330.1"/>
    </source>
</evidence>
<feature type="region of interest" description="Disordered" evidence="1">
    <location>
        <begin position="333"/>
        <end position="352"/>
    </location>
</feature>
<feature type="compositionally biased region" description="Basic and acidic residues" evidence="1">
    <location>
        <begin position="338"/>
        <end position="347"/>
    </location>
</feature>
<dbReference type="AlphaFoldDB" id="A0A0J0XTC7"/>
<evidence type="ECO:0000256" key="1">
    <source>
        <dbReference type="SAM" id="MobiDB-lite"/>
    </source>
</evidence>
<dbReference type="InterPro" id="IPR036291">
    <property type="entry name" value="NAD(P)-bd_dom_sf"/>
</dbReference>
<dbReference type="InterPro" id="IPR051450">
    <property type="entry name" value="Gfo/Idh/MocA_Oxidoreductases"/>
</dbReference>
<dbReference type="Gene3D" id="3.40.50.720">
    <property type="entry name" value="NAD(P)-binding Rossmann-like Domain"/>
    <property type="match status" value="1"/>
</dbReference>
<dbReference type="Proteomes" id="UP000053611">
    <property type="component" value="Unassembled WGS sequence"/>
</dbReference>
<dbReference type="GO" id="GO:0000166">
    <property type="term" value="F:nucleotide binding"/>
    <property type="evidence" value="ECO:0007669"/>
    <property type="project" value="InterPro"/>
</dbReference>
<evidence type="ECO:0000259" key="3">
    <source>
        <dbReference type="Pfam" id="PF02894"/>
    </source>
</evidence>
<dbReference type="Gene3D" id="3.30.360.10">
    <property type="entry name" value="Dihydrodipicolinate Reductase, domain 2"/>
    <property type="match status" value="1"/>
</dbReference>
<proteinExistence type="predicted"/>
<dbReference type="SUPFAM" id="SSF51735">
    <property type="entry name" value="NAD(P)-binding Rossmann-fold domains"/>
    <property type="match status" value="1"/>
</dbReference>
<feature type="domain" description="Gfo/Idh/MocA-like oxidoreductase N-terminal" evidence="2">
    <location>
        <begin position="15"/>
        <end position="117"/>
    </location>
</feature>
<organism evidence="4 5">
    <name type="scientific">Cutaneotrichosporon oleaginosum</name>
    <dbReference type="NCBI Taxonomy" id="879819"/>
    <lineage>
        <taxon>Eukaryota</taxon>
        <taxon>Fungi</taxon>
        <taxon>Dikarya</taxon>
        <taxon>Basidiomycota</taxon>
        <taxon>Agaricomycotina</taxon>
        <taxon>Tremellomycetes</taxon>
        <taxon>Trichosporonales</taxon>
        <taxon>Trichosporonaceae</taxon>
        <taxon>Cutaneotrichosporon</taxon>
    </lineage>
</organism>
<sequence length="415" mass="45656">MTTDTPQPVSLIVLGGGQRGVIYAHYCTQNGARIAAVADPREGRRKLFARRYHVPQDKLFADWREVAERPKFADAVVVAVLDQLHAEVVHVFAALGYHILVEKPMATAIADCVSMVRDITPTTIFGVGHVLRYSPYNVAVKKVIDSGILGEIVNIQHQEPVGNVHFSHSFVRGNWRNEDTTTFALMAKCCHDLDILSFYLSGAKPVRVSSFGSLFNFKPSKKPREAGDATRCLECPAEPECVWSAKRIYVDALEKGERAWADVFVDEVTPENVMAALKDGPYGQCVFEAGNDVVDHQVVNIEYEGGVTANIQGTLGELVGNMRSFTVYDFRTRQRTTHTPEETDEGGHGGGDAGLSKAFVDAVVQRKQECLGITPDDVLNSHLIVFAAEKARHTNTVVDFDTFKAQALEGTATYK</sequence>
<keyword evidence="5" id="KW-1185">Reference proteome</keyword>
<dbReference type="InterPro" id="IPR000683">
    <property type="entry name" value="Gfo/Idh/MocA-like_OxRdtase_N"/>
</dbReference>
<name>A0A0J0XTC7_9TREE</name>
<dbReference type="InterPro" id="IPR004104">
    <property type="entry name" value="Gfo/Idh/MocA-like_OxRdtase_C"/>
</dbReference>
<dbReference type="SUPFAM" id="SSF55347">
    <property type="entry name" value="Glyceraldehyde-3-phosphate dehydrogenase-like, C-terminal domain"/>
    <property type="match status" value="1"/>
</dbReference>
<dbReference type="PANTHER" id="PTHR43377:SF12">
    <property type="entry name" value="BINDING ROSSMANN FOLD OXIDOREDUCTASE, PUTATIVE (AFU_ORTHOLOGUE AFUA_3G11840)-RELATED"/>
    <property type="match status" value="1"/>
</dbReference>
<protein>
    <submittedName>
        <fullName evidence="4">NAD(P)-binding protein</fullName>
    </submittedName>
</protein>
<evidence type="ECO:0000313" key="5">
    <source>
        <dbReference type="Proteomes" id="UP000053611"/>
    </source>
</evidence>
<dbReference type="STRING" id="879819.A0A0J0XTC7"/>
<dbReference type="Pfam" id="PF01408">
    <property type="entry name" value="GFO_IDH_MocA"/>
    <property type="match status" value="1"/>
</dbReference>
<dbReference type="PANTHER" id="PTHR43377">
    <property type="entry name" value="BILIVERDIN REDUCTASE A"/>
    <property type="match status" value="1"/>
</dbReference>
<feature type="domain" description="Gfo/Idh/MocA-like oxidoreductase C-terminal" evidence="3">
    <location>
        <begin position="141"/>
        <end position="311"/>
    </location>
</feature>